<protein>
    <submittedName>
        <fullName evidence="4">O-methyltransferase</fullName>
        <ecNumber evidence="4">2.1.1.-</ecNumber>
    </submittedName>
</protein>
<evidence type="ECO:0000313" key="4">
    <source>
        <dbReference type="EMBL" id="MFD1782129.1"/>
    </source>
</evidence>
<keyword evidence="3" id="KW-0949">S-adenosyl-L-methionine</keyword>
<dbReference type="Gene3D" id="3.40.50.150">
    <property type="entry name" value="Vaccinia Virus protein VP39"/>
    <property type="match status" value="1"/>
</dbReference>
<dbReference type="GO" id="GO:0032259">
    <property type="term" value="P:methylation"/>
    <property type="evidence" value="ECO:0007669"/>
    <property type="project" value="UniProtKB-KW"/>
</dbReference>
<organism evidence="4 5">
    <name type="scientific">Phenylobacterium terrae</name>
    <dbReference type="NCBI Taxonomy" id="2665495"/>
    <lineage>
        <taxon>Bacteria</taxon>
        <taxon>Pseudomonadati</taxon>
        <taxon>Pseudomonadota</taxon>
        <taxon>Alphaproteobacteria</taxon>
        <taxon>Caulobacterales</taxon>
        <taxon>Caulobacteraceae</taxon>
        <taxon>Phenylobacterium</taxon>
    </lineage>
</organism>
<dbReference type="InterPro" id="IPR029063">
    <property type="entry name" value="SAM-dependent_MTases_sf"/>
</dbReference>
<dbReference type="RefSeq" id="WP_377281043.1">
    <property type="nucleotide sequence ID" value="NZ_JBHRSI010000003.1"/>
</dbReference>
<dbReference type="PROSITE" id="PS51682">
    <property type="entry name" value="SAM_OMT_I"/>
    <property type="match status" value="1"/>
</dbReference>
<dbReference type="PANTHER" id="PTHR43167">
    <property type="entry name" value="PUTATIVE (AFU_ORTHOLOGUE AFUA_6G01830)-RELATED"/>
    <property type="match status" value="1"/>
</dbReference>
<dbReference type="InterPro" id="IPR002935">
    <property type="entry name" value="SAM_O-MeTrfase"/>
</dbReference>
<keyword evidence="2 4" id="KW-0808">Transferase</keyword>
<dbReference type="GO" id="GO:0008168">
    <property type="term" value="F:methyltransferase activity"/>
    <property type="evidence" value="ECO:0007669"/>
    <property type="project" value="UniProtKB-KW"/>
</dbReference>
<gene>
    <name evidence="4" type="ORF">ACFSC0_01890</name>
</gene>
<dbReference type="Proteomes" id="UP001597237">
    <property type="component" value="Unassembled WGS sequence"/>
</dbReference>
<dbReference type="SUPFAM" id="SSF53335">
    <property type="entry name" value="S-adenosyl-L-methionine-dependent methyltransferases"/>
    <property type="match status" value="1"/>
</dbReference>
<sequence>MDERVEAVLAEYHERAAREAQDPELSRDERLLPVGPEVGRFLNGLIKGAKAARILEIGTSYGYSGVWLAEAAAAIGGQVISLDLADYKQAYARERLERAGLAQVVEHRSGDALELIPALEGHFDFVLLDCWKDIYVPCLDRFFPKLAKGAIVAADNMLQPVSAREDALAYRRAVRARPGVSSVLLPLGSGIELSRLDDL</sequence>
<dbReference type="EMBL" id="JBHUEY010000001">
    <property type="protein sequence ID" value="MFD1782129.1"/>
    <property type="molecule type" value="Genomic_DNA"/>
</dbReference>
<evidence type="ECO:0000313" key="5">
    <source>
        <dbReference type="Proteomes" id="UP001597237"/>
    </source>
</evidence>
<dbReference type="PANTHER" id="PTHR43167:SF1">
    <property type="entry name" value="PUTATIVE (AFU_ORTHOLOGUE AFUA_6G01830)-RELATED"/>
    <property type="match status" value="1"/>
</dbReference>
<reference evidence="5" key="1">
    <citation type="journal article" date="2019" name="Int. J. Syst. Evol. Microbiol.">
        <title>The Global Catalogue of Microorganisms (GCM) 10K type strain sequencing project: providing services to taxonomists for standard genome sequencing and annotation.</title>
        <authorList>
            <consortium name="The Broad Institute Genomics Platform"/>
            <consortium name="The Broad Institute Genome Sequencing Center for Infectious Disease"/>
            <person name="Wu L."/>
            <person name="Ma J."/>
        </authorList>
    </citation>
    <scope>NUCLEOTIDE SEQUENCE [LARGE SCALE GENOMIC DNA]</scope>
    <source>
        <strain evidence="5">DFY28</strain>
    </source>
</reference>
<accession>A0ABW4MVX5</accession>
<evidence type="ECO:0000256" key="3">
    <source>
        <dbReference type="ARBA" id="ARBA00022691"/>
    </source>
</evidence>
<name>A0ABW4MVX5_9CAUL</name>
<evidence type="ECO:0000256" key="1">
    <source>
        <dbReference type="ARBA" id="ARBA00022603"/>
    </source>
</evidence>
<dbReference type="Pfam" id="PF01596">
    <property type="entry name" value="Methyltransf_3"/>
    <property type="match status" value="1"/>
</dbReference>
<proteinExistence type="predicted"/>
<evidence type="ECO:0000256" key="2">
    <source>
        <dbReference type="ARBA" id="ARBA00022679"/>
    </source>
</evidence>
<comment type="caution">
    <text evidence="4">The sequence shown here is derived from an EMBL/GenBank/DDBJ whole genome shotgun (WGS) entry which is preliminary data.</text>
</comment>
<dbReference type="EC" id="2.1.1.-" evidence="4"/>
<keyword evidence="5" id="KW-1185">Reference proteome</keyword>
<keyword evidence="1 4" id="KW-0489">Methyltransferase</keyword>
<dbReference type="CDD" id="cd02440">
    <property type="entry name" value="AdoMet_MTases"/>
    <property type="match status" value="1"/>
</dbReference>